<evidence type="ECO:0000313" key="2">
    <source>
        <dbReference type="EMBL" id="KAG5460101.1"/>
    </source>
</evidence>
<reference evidence="2 3" key="1">
    <citation type="journal article" name="Sci. Rep.">
        <title>Genome-scale phylogenetic analyses confirm Olpidium as the closest living zoosporic fungus to the non-flagellated, terrestrial fungi.</title>
        <authorList>
            <person name="Chang Y."/>
            <person name="Rochon D."/>
            <person name="Sekimoto S."/>
            <person name="Wang Y."/>
            <person name="Chovatia M."/>
            <person name="Sandor L."/>
            <person name="Salamov A."/>
            <person name="Grigoriev I.V."/>
            <person name="Stajich J.E."/>
            <person name="Spatafora J.W."/>
        </authorList>
    </citation>
    <scope>NUCLEOTIDE SEQUENCE [LARGE SCALE GENOMIC DNA]</scope>
    <source>
        <strain evidence="2">S191</strain>
    </source>
</reference>
<proteinExistence type="predicted"/>
<keyword evidence="3" id="KW-1185">Reference proteome</keyword>
<name>A0A8H8DJ37_9FUNG</name>
<dbReference type="EMBL" id="JAEFCI010005777">
    <property type="protein sequence ID" value="KAG5460101.1"/>
    <property type="molecule type" value="Genomic_DNA"/>
</dbReference>
<evidence type="ECO:0000313" key="3">
    <source>
        <dbReference type="Proteomes" id="UP000673691"/>
    </source>
</evidence>
<feature type="region of interest" description="Disordered" evidence="1">
    <location>
        <begin position="1"/>
        <end position="25"/>
    </location>
</feature>
<comment type="caution">
    <text evidence="2">The sequence shown here is derived from an EMBL/GenBank/DDBJ whole genome shotgun (WGS) entry which is preliminary data.</text>
</comment>
<dbReference type="Proteomes" id="UP000673691">
    <property type="component" value="Unassembled WGS sequence"/>
</dbReference>
<organism evidence="2 3">
    <name type="scientific">Olpidium bornovanus</name>
    <dbReference type="NCBI Taxonomy" id="278681"/>
    <lineage>
        <taxon>Eukaryota</taxon>
        <taxon>Fungi</taxon>
        <taxon>Fungi incertae sedis</taxon>
        <taxon>Olpidiomycota</taxon>
        <taxon>Olpidiomycotina</taxon>
        <taxon>Olpidiomycetes</taxon>
        <taxon>Olpidiales</taxon>
        <taxon>Olpidiaceae</taxon>
        <taxon>Olpidium</taxon>
    </lineage>
</organism>
<protein>
    <submittedName>
        <fullName evidence="2">Uncharacterized protein</fullName>
    </submittedName>
</protein>
<gene>
    <name evidence="2" type="ORF">BJ554DRAFT_7896</name>
</gene>
<feature type="non-terminal residue" evidence="2">
    <location>
        <position position="524"/>
    </location>
</feature>
<dbReference type="AlphaFoldDB" id="A0A8H8DJ37"/>
<sequence>MFQRGPSPEPLPRATSADLLPPGPREVRLRTAPPSFAAEAVVGCGEVVHPPLQLLVLCRATLQVANSTKVFVAVRTRSGERDFERSLQLFRLQSPAPGFLQLLFFGIPGRFRGRERSLEACDARCQIGEEPVSPAELQFQLRRPDLSARPRGPFDGKLPAGGRALALEFCDPPPVALPAEGLAPQLFRRGRELAAQQRRPRLLRLALLALRPELFRGVLDVSVQRGDPGGLPYGEFLRLLGRRFGRGQAPIPLALLVVPRRGGGRQGQLELGHPGRPRGEIRAPRVEHLLGGVLGLPVAPPLPLKIPGRDFHLLREYVNPGFLGRDLGSLGLGGGPHPLEFAPQDGLLGGDVPPEEARLGILLRRRARRRRRRWPAFVRGRVVVGREGGRHVEPVGDADVDDVDFLVQLLLQDFAPLGQNPVRLQPSRFRLRRRRRDHVDGRIRPLRPGSRRYLHFQHARHALSLVVEDVVNADFRQDRLNDEMRPFAPILLREHEQVVEQVHSTRLPDAVHYLEEGILADEIS</sequence>
<evidence type="ECO:0000256" key="1">
    <source>
        <dbReference type="SAM" id="MobiDB-lite"/>
    </source>
</evidence>
<accession>A0A8H8DJ37</accession>